<dbReference type="InterPro" id="IPR045518">
    <property type="entry name" value="2EXR"/>
</dbReference>
<dbReference type="OrthoDB" id="5397846at2759"/>
<sequence length="301" mass="34206">MADSTSIRRSKRKRPTVDYREQDLSENENTQDPQDAEDGPPHKKPQVKKPAKPLPKRKIFPFLQLPAEIRNQIYKLCLHDPVGVYLCPTTYAFRRTVNRVAEARYRAPHRTGGDDDPEKPAETFETLVPALLATNKQIYREGRQILYGNDFYMGDTLTMHSFLVDIGARAASLLKFVTLIHWAEGRGVNKAYNHAAFGALSAATNLERFNMVSHTSYRTHPKPVAIQFYRDAFPWLEAVGIAKGKADAAVHLVTISAGNFNHFSRRNGWIFGKKNGTYEDIDSFRNELAKLLNARMNMIRS</sequence>
<dbReference type="EMBL" id="CAOQHR010000011">
    <property type="protein sequence ID" value="CAI6340964.1"/>
    <property type="molecule type" value="Genomic_DNA"/>
</dbReference>
<feature type="region of interest" description="Disordered" evidence="1">
    <location>
        <begin position="1"/>
        <end position="53"/>
    </location>
</feature>
<name>A0A9W4UT22_9PLEO</name>
<accession>A0A9W4UT22</accession>
<comment type="caution">
    <text evidence="3">The sequence shown here is derived from an EMBL/GenBank/DDBJ whole genome shotgun (WGS) entry which is preliminary data.</text>
</comment>
<proteinExistence type="predicted"/>
<keyword evidence="4" id="KW-1185">Reference proteome</keyword>
<reference evidence="3" key="1">
    <citation type="submission" date="2023-01" db="EMBL/GenBank/DDBJ databases">
        <authorList>
            <person name="Van Ghelder C."/>
            <person name="Rancurel C."/>
        </authorList>
    </citation>
    <scope>NUCLEOTIDE SEQUENCE</scope>
    <source>
        <strain evidence="3">CNCM I-4278</strain>
    </source>
</reference>
<dbReference type="PANTHER" id="PTHR42085:SF8">
    <property type="entry name" value="F-BOX DOMAIN-CONTAINING PROTEIN"/>
    <property type="match status" value="1"/>
</dbReference>
<protein>
    <recommendedName>
        <fullName evidence="2">2EXR domain-containing protein</fullName>
    </recommendedName>
</protein>
<gene>
    <name evidence="3" type="ORF">PDIGIT_LOCUS14152</name>
</gene>
<evidence type="ECO:0000256" key="1">
    <source>
        <dbReference type="SAM" id="MobiDB-lite"/>
    </source>
</evidence>
<dbReference type="InterPro" id="IPR038883">
    <property type="entry name" value="AN11006-like"/>
</dbReference>
<dbReference type="Proteomes" id="UP001152607">
    <property type="component" value="Unassembled WGS sequence"/>
</dbReference>
<feature type="domain" description="2EXR" evidence="2">
    <location>
        <begin position="61"/>
        <end position="142"/>
    </location>
</feature>
<dbReference type="PANTHER" id="PTHR42085">
    <property type="entry name" value="F-BOX DOMAIN-CONTAINING PROTEIN"/>
    <property type="match status" value="1"/>
</dbReference>
<dbReference type="AlphaFoldDB" id="A0A9W4UT22"/>
<feature type="compositionally biased region" description="Basic residues" evidence="1">
    <location>
        <begin position="42"/>
        <end position="53"/>
    </location>
</feature>
<evidence type="ECO:0000313" key="4">
    <source>
        <dbReference type="Proteomes" id="UP001152607"/>
    </source>
</evidence>
<dbReference type="Pfam" id="PF20150">
    <property type="entry name" value="2EXR"/>
    <property type="match status" value="1"/>
</dbReference>
<evidence type="ECO:0000313" key="3">
    <source>
        <dbReference type="EMBL" id="CAI6340964.1"/>
    </source>
</evidence>
<organism evidence="3 4">
    <name type="scientific">Periconia digitata</name>
    <dbReference type="NCBI Taxonomy" id="1303443"/>
    <lineage>
        <taxon>Eukaryota</taxon>
        <taxon>Fungi</taxon>
        <taxon>Dikarya</taxon>
        <taxon>Ascomycota</taxon>
        <taxon>Pezizomycotina</taxon>
        <taxon>Dothideomycetes</taxon>
        <taxon>Pleosporomycetidae</taxon>
        <taxon>Pleosporales</taxon>
        <taxon>Massarineae</taxon>
        <taxon>Periconiaceae</taxon>
        <taxon>Periconia</taxon>
    </lineage>
</organism>
<evidence type="ECO:0000259" key="2">
    <source>
        <dbReference type="Pfam" id="PF20150"/>
    </source>
</evidence>